<dbReference type="EMBL" id="FO681347">
    <property type="protein sequence ID" value="CCV64336.1"/>
    <property type="molecule type" value="Genomic_DNA"/>
</dbReference>
<gene>
    <name evidence="2" type="ORF">BN85407590</name>
</gene>
<organism evidence="2 3">
    <name type="scientific">Alteracholeplasma palmae (strain ATCC 49389 / J233)</name>
    <name type="common">Acholeplasma palmae</name>
    <dbReference type="NCBI Taxonomy" id="1318466"/>
    <lineage>
        <taxon>Bacteria</taxon>
        <taxon>Bacillati</taxon>
        <taxon>Mycoplasmatota</taxon>
        <taxon>Mollicutes</taxon>
        <taxon>Acholeplasmatales</taxon>
        <taxon>Acholeplasmataceae</taxon>
        <taxon>Acholeplasma</taxon>
    </lineage>
</organism>
<accession>U4KRP0</accession>
<proteinExistence type="predicted"/>
<evidence type="ECO:0000313" key="2">
    <source>
        <dbReference type="EMBL" id="CCV64336.1"/>
    </source>
</evidence>
<dbReference type="Proteomes" id="UP000032740">
    <property type="component" value="Chromosome"/>
</dbReference>
<keyword evidence="1" id="KW-0472">Membrane</keyword>
<name>U4KRP0_ALTPJ</name>
<dbReference type="RefSeq" id="WP_026659058.1">
    <property type="nucleotide sequence ID" value="NC_022538.1"/>
</dbReference>
<keyword evidence="1" id="KW-1133">Transmembrane helix</keyword>
<feature type="transmembrane region" description="Helical" evidence="1">
    <location>
        <begin position="6"/>
        <end position="24"/>
    </location>
</feature>
<evidence type="ECO:0000256" key="1">
    <source>
        <dbReference type="SAM" id="Phobius"/>
    </source>
</evidence>
<dbReference type="AlphaFoldDB" id="U4KRP0"/>
<reference evidence="2 3" key="1">
    <citation type="journal article" date="2013" name="J. Mol. Microbiol. Biotechnol.">
        <title>Analysis of the Complete Genomes of Acholeplasma brassicae , A. palmae and A. laidlawii and Their Comparison to the Obligate Parasites from ' Candidatus Phytoplasma'.</title>
        <authorList>
            <person name="Kube M."/>
            <person name="Siewert C."/>
            <person name="Migdoll A.M."/>
            <person name="Duduk B."/>
            <person name="Holz S."/>
            <person name="Rabus R."/>
            <person name="Seemuller E."/>
            <person name="Mitrovic J."/>
            <person name="Muller I."/>
            <person name="Buttner C."/>
            <person name="Reinhardt R."/>
        </authorList>
    </citation>
    <scope>NUCLEOTIDE SEQUENCE [LARGE SCALE GENOMIC DNA]</scope>
    <source>
        <strain evidence="2 3">J233</strain>
    </source>
</reference>
<keyword evidence="3" id="KW-1185">Reference proteome</keyword>
<keyword evidence="1" id="KW-0812">Transmembrane</keyword>
<dbReference type="HOGENOM" id="CLU_1631765_0_0_14"/>
<sequence>MGHILIWSLLGLLIILMYIFYKVYSMKIENKQKKRKKIIDILEKNGKVKECINNDFIIFEYRNEVYEIFLWNVPNNCEITFNSKKIWEIRKGSSIVLKDMSSFVIKPGKKIVLISPKQQVLKRYENENEMKFIYPNEPFWNMNAIFLEDLEETLMNGLSK</sequence>
<dbReference type="KEGG" id="apal:BN85407590"/>
<dbReference type="STRING" id="1318466.BN85407590"/>
<evidence type="ECO:0000313" key="3">
    <source>
        <dbReference type="Proteomes" id="UP000032740"/>
    </source>
</evidence>
<protein>
    <submittedName>
        <fullName evidence="2">Uncharacterized protein</fullName>
    </submittedName>
</protein>